<feature type="transmembrane region" description="Helical" evidence="1">
    <location>
        <begin position="20"/>
        <end position="42"/>
    </location>
</feature>
<sequence length="125" mass="13897">MSASTSSGKIHFVNDSGLPNVLITSAVGAVVNVALRCIWYLLNTKGIINPDTKHEFDLIHNIIVWIFRNSYVAYLDRVYFQLKGLPMGNPLSPILANLYACAVETSALKDLHIQFEPDSCIFVRS</sequence>
<keyword evidence="1" id="KW-0812">Transmembrane</keyword>
<keyword evidence="1" id="KW-1133">Transmembrane helix</keyword>
<dbReference type="SUPFAM" id="SSF56672">
    <property type="entry name" value="DNA/RNA polymerases"/>
    <property type="match status" value="1"/>
</dbReference>
<dbReference type="AlphaFoldDB" id="A0A9N9H024"/>
<dbReference type="Proteomes" id="UP000789342">
    <property type="component" value="Unassembled WGS sequence"/>
</dbReference>
<evidence type="ECO:0000256" key="1">
    <source>
        <dbReference type="SAM" id="Phobius"/>
    </source>
</evidence>
<protein>
    <submittedName>
        <fullName evidence="3">10818_t:CDS:1</fullName>
    </submittedName>
</protein>
<keyword evidence="4" id="KW-1185">Reference proteome</keyword>
<dbReference type="InterPro" id="IPR000477">
    <property type="entry name" value="RT_dom"/>
</dbReference>
<name>A0A9N9H024_9GLOM</name>
<dbReference type="PROSITE" id="PS50878">
    <property type="entry name" value="RT_POL"/>
    <property type="match status" value="1"/>
</dbReference>
<comment type="caution">
    <text evidence="3">The sequence shown here is derived from an EMBL/GenBank/DDBJ whole genome shotgun (WGS) entry which is preliminary data.</text>
</comment>
<feature type="domain" description="Reverse transcriptase" evidence="2">
    <location>
        <begin position="1"/>
        <end position="125"/>
    </location>
</feature>
<evidence type="ECO:0000313" key="4">
    <source>
        <dbReference type="Proteomes" id="UP000789342"/>
    </source>
</evidence>
<proteinExistence type="predicted"/>
<accession>A0A9N9H024</accession>
<dbReference type="InterPro" id="IPR043502">
    <property type="entry name" value="DNA/RNA_pol_sf"/>
</dbReference>
<keyword evidence="1" id="KW-0472">Membrane</keyword>
<dbReference type="OrthoDB" id="2447884at2759"/>
<dbReference type="EMBL" id="CAJVPV010009964">
    <property type="protein sequence ID" value="CAG8646729.1"/>
    <property type="molecule type" value="Genomic_DNA"/>
</dbReference>
<gene>
    <name evidence="3" type="ORF">AMORRO_LOCUS9767</name>
</gene>
<organism evidence="3 4">
    <name type="scientific">Acaulospora morrowiae</name>
    <dbReference type="NCBI Taxonomy" id="94023"/>
    <lineage>
        <taxon>Eukaryota</taxon>
        <taxon>Fungi</taxon>
        <taxon>Fungi incertae sedis</taxon>
        <taxon>Mucoromycota</taxon>
        <taxon>Glomeromycotina</taxon>
        <taxon>Glomeromycetes</taxon>
        <taxon>Diversisporales</taxon>
        <taxon>Acaulosporaceae</taxon>
        <taxon>Acaulospora</taxon>
    </lineage>
</organism>
<evidence type="ECO:0000259" key="2">
    <source>
        <dbReference type="PROSITE" id="PS50878"/>
    </source>
</evidence>
<evidence type="ECO:0000313" key="3">
    <source>
        <dbReference type="EMBL" id="CAG8646729.1"/>
    </source>
</evidence>
<reference evidence="3" key="1">
    <citation type="submission" date="2021-06" db="EMBL/GenBank/DDBJ databases">
        <authorList>
            <person name="Kallberg Y."/>
            <person name="Tangrot J."/>
            <person name="Rosling A."/>
        </authorList>
    </citation>
    <scope>NUCLEOTIDE SEQUENCE</scope>
    <source>
        <strain evidence="3">CL551</strain>
    </source>
</reference>